<evidence type="ECO:0000256" key="1">
    <source>
        <dbReference type="SAM" id="MobiDB-lite"/>
    </source>
</evidence>
<accession>A0A9W6UEF3</accession>
<sequence>MFAELPEDADIVSEVQQCRYFKRGMPRAWQDKLAAAGVVHDRLNELVLYFTRIEKAEQRLATQDKGRRNNESRRHNGSGRNHSSGRNNDHRKETQKPQHRVEKKKDQGSNARTSKTGGARSTRRNLLSWPLELVMSPKRILPRNGQSSSCCSPI</sequence>
<dbReference type="AlphaFoldDB" id="A0A9W6UEF3"/>
<comment type="caution">
    <text evidence="2">The sequence shown here is derived from an EMBL/GenBank/DDBJ whole genome shotgun (WGS) entry which is preliminary data.</text>
</comment>
<feature type="compositionally biased region" description="Basic and acidic residues" evidence="1">
    <location>
        <begin position="87"/>
        <end position="107"/>
    </location>
</feature>
<feature type="region of interest" description="Disordered" evidence="1">
    <location>
        <begin position="58"/>
        <end position="124"/>
    </location>
</feature>
<feature type="compositionally biased region" description="Basic and acidic residues" evidence="1">
    <location>
        <begin position="58"/>
        <end position="74"/>
    </location>
</feature>
<protein>
    <submittedName>
        <fullName evidence="2">Unnamed protein product</fullName>
    </submittedName>
</protein>
<gene>
    <name evidence="2" type="ORF">Pfra01_000691500</name>
</gene>
<keyword evidence="3" id="KW-1185">Reference proteome</keyword>
<evidence type="ECO:0000313" key="2">
    <source>
        <dbReference type="EMBL" id="GMF30839.1"/>
    </source>
</evidence>
<proteinExistence type="predicted"/>
<dbReference type="EMBL" id="BSXT01000606">
    <property type="protein sequence ID" value="GMF30839.1"/>
    <property type="molecule type" value="Genomic_DNA"/>
</dbReference>
<organism evidence="2 3">
    <name type="scientific">Phytophthora fragariaefolia</name>
    <dbReference type="NCBI Taxonomy" id="1490495"/>
    <lineage>
        <taxon>Eukaryota</taxon>
        <taxon>Sar</taxon>
        <taxon>Stramenopiles</taxon>
        <taxon>Oomycota</taxon>
        <taxon>Peronosporomycetes</taxon>
        <taxon>Peronosporales</taxon>
        <taxon>Peronosporaceae</taxon>
        <taxon>Phytophthora</taxon>
    </lineage>
</organism>
<evidence type="ECO:0000313" key="3">
    <source>
        <dbReference type="Proteomes" id="UP001165121"/>
    </source>
</evidence>
<name>A0A9W6UEF3_9STRA</name>
<dbReference type="Proteomes" id="UP001165121">
    <property type="component" value="Unassembled WGS sequence"/>
</dbReference>
<reference evidence="2" key="1">
    <citation type="submission" date="2023-04" db="EMBL/GenBank/DDBJ databases">
        <title>Phytophthora fragariaefolia NBRC 109709.</title>
        <authorList>
            <person name="Ichikawa N."/>
            <person name="Sato H."/>
            <person name="Tonouchi N."/>
        </authorList>
    </citation>
    <scope>NUCLEOTIDE SEQUENCE</scope>
    <source>
        <strain evidence="2">NBRC 109709</strain>
    </source>
</reference>